<organism evidence="1 2">
    <name type="scientific">Floridaenema flaviceps BLCC-F50</name>
    <dbReference type="NCBI Taxonomy" id="3153642"/>
    <lineage>
        <taxon>Bacteria</taxon>
        <taxon>Bacillati</taxon>
        <taxon>Cyanobacteriota</taxon>
        <taxon>Cyanophyceae</taxon>
        <taxon>Oscillatoriophycideae</taxon>
        <taxon>Aerosakkonematales</taxon>
        <taxon>Aerosakkonemataceae</taxon>
        <taxon>Floridanema</taxon>
        <taxon>Floridanema flaviceps</taxon>
    </lineage>
</organism>
<name>A0ABV4XJT4_9CYAN</name>
<comment type="caution">
    <text evidence="1">The sequence shown here is derived from an EMBL/GenBank/DDBJ whole genome shotgun (WGS) entry which is preliminary data.</text>
</comment>
<sequence length="260" mass="27791">MPIQFKEQIIADTWNADKFRAALVSRLISVGFSQVGGAGNDLIFSVKAPNSSTTKESANLRVLVEQSSGTNIKTQVWQGDGVNGNTLVNPASVMTDPHNTTNNIGYGASESFPIKFVSLSSPEVKAVLWQRSDNLQGLGNAGFIFPSKKSQWWPETSLFAFASANSDLNGLRCLPGNSYGPGHADFSCFPEGFPNNVNFGGTRDLIKRIIICKDGGVAAETSPDIGVLAAGGMGQLAQHEINGEVWINVRNGRSIAFRIA</sequence>
<dbReference type="Proteomes" id="UP001576784">
    <property type="component" value="Unassembled WGS sequence"/>
</dbReference>
<evidence type="ECO:0000313" key="1">
    <source>
        <dbReference type="EMBL" id="MFB2891971.1"/>
    </source>
</evidence>
<protein>
    <submittedName>
        <fullName evidence="1">Uncharacterized protein</fullName>
    </submittedName>
</protein>
<keyword evidence="2" id="KW-1185">Reference proteome</keyword>
<proteinExistence type="predicted"/>
<reference evidence="1 2" key="1">
    <citation type="submission" date="2024-09" db="EMBL/GenBank/DDBJ databases">
        <title>Floridaenema gen nov. (Aerosakkonemataceae, Aerosakkonematales ord. nov., Cyanobacteria) from benthic tropical and subtropical fresh waters, with the description of four new species.</title>
        <authorList>
            <person name="Moretto J.A."/>
            <person name="Berthold D.E."/>
            <person name="Lefler F.W."/>
            <person name="Huang I.-S."/>
            <person name="Laughinghouse H. IV."/>
        </authorList>
    </citation>
    <scope>NUCLEOTIDE SEQUENCE [LARGE SCALE GENOMIC DNA]</scope>
    <source>
        <strain evidence="1 2">BLCC-F50</strain>
    </source>
</reference>
<dbReference type="RefSeq" id="WP_413261648.1">
    <property type="nucleotide sequence ID" value="NZ_JBHFNR010000019.1"/>
</dbReference>
<dbReference type="EMBL" id="JBHFNR010000019">
    <property type="protein sequence ID" value="MFB2891971.1"/>
    <property type="molecule type" value="Genomic_DNA"/>
</dbReference>
<accession>A0ABV4XJT4</accession>
<gene>
    <name evidence="1" type="ORF">ACE1CI_03390</name>
</gene>
<evidence type="ECO:0000313" key="2">
    <source>
        <dbReference type="Proteomes" id="UP001576784"/>
    </source>
</evidence>